<dbReference type="Proteomes" id="UP000326903">
    <property type="component" value="Unassembled WGS sequence"/>
</dbReference>
<dbReference type="InterPro" id="IPR016518">
    <property type="entry name" value="Alpha-L-fucosidase"/>
</dbReference>
<evidence type="ECO:0000259" key="1">
    <source>
        <dbReference type="Pfam" id="PF14498"/>
    </source>
</evidence>
<dbReference type="GO" id="GO:0005975">
    <property type="term" value="P:carbohydrate metabolic process"/>
    <property type="evidence" value="ECO:0007669"/>
    <property type="project" value="InterPro"/>
</dbReference>
<proteinExistence type="predicted"/>
<dbReference type="InterPro" id="IPR008928">
    <property type="entry name" value="6-hairpin_glycosidase_sf"/>
</dbReference>
<evidence type="ECO:0000313" key="5">
    <source>
        <dbReference type="Proteomes" id="UP000326903"/>
    </source>
</evidence>
<protein>
    <submittedName>
        <fullName evidence="4">Glycoside hydrolase family 95 protein</fullName>
    </submittedName>
</protein>
<dbReference type="GO" id="GO:0004560">
    <property type="term" value="F:alpha-L-fucosidase activity"/>
    <property type="evidence" value="ECO:0007669"/>
    <property type="project" value="InterPro"/>
</dbReference>
<dbReference type="PIRSF" id="PIRSF007663">
    <property type="entry name" value="UCP007663"/>
    <property type="match status" value="1"/>
</dbReference>
<gene>
    <name evidence="4" type="ORF">FW778_03950</name>
</gene>
<dbReference type="PANTHER" id="PTHR31084:SF0">
    <property type="entry name" value="ALPHA-L-FUCOSIDASE 2"/>
    <property type="match status" value="1"/>
</dbReference>
<keyword evidence="4" id="KW-0378">Hydrolase</keyword>
<sequence>MKTILFSLLVIYSSVGWSQNNDVELWYKSPAKDWNEALPIGNGRLGAMVFGEYNHENIQLNEESLWAGSKIDNNNPGAKSHLKEIQQAIFSGDYKKGLELSNKYMVGTPPNIRSYQPLGNLYINYDWGDNEKPTSYKRSLDLHTGIAKTEYIINGNKVTQEVFASAPQDIIMVSITAQKEINAEFVLSRNFKADNENRGRRKKATFPDTLYENRYHQTKGLAYYSGQIIDSYSPSQGPAGKHMRYTAAMKILSLDGRITAFASDTAVGYNIHSAKKIVILLTGATNYNINKLDMDNLINPLTICNKILAKAAGYKPGELKKIQMQDHRSMFDRVSFSLGKDSLRSMATDERLNRMKEGKTDNHLVVLYYQVGRYLLMSSSRRPGRLPANLQGIWNDLYFAPWNSDFHTNINLQMNYWPAESGNLSETSVVLTSFLRKLTVPGAVTAKEMYNANGWTLHHLTDPFGRTGVADGVWGITPLDGSWMTFSVYEHFLYTQDTTFLRKVAYPLIKGSVQFVLDYLVKSPEGYWVTNPSHSPENTFYVPGTGQKEKSQLCYAPTIDIHILNTLFNNFRDAANILKTDNKLVQKVKQVQDRLPPLQVGANGTLQEWIHDFDEVDPGHRHMSHLLGLYPLNLITPKDPVIFEAARKALERRLANGGGHVGWSKAWIVSLYARLLDPEKAEDNLNDLLRKSTLPNVFDNYPPFQIDANFGGAAAIAEMLLQSQNGEINLLPALPREWKDGSINGLRARGACTVNMDWKNEVLTKVSIKSDKGGSYLIRYKEKTKRIQLKRGERITMNADLRTEKIRS</sequence>
<dbReference type="SUPFAM" id="SSF48208">
    <property type="entry name" value="Six-hairpin glycosidases"/>
    <property type="match status" value="1"/>
</dbReference>
<dbReference type="InterPro" id="IPR054363">
    <property type="entry name" value="GH95_cat"/>
</dbReference>
<comment type="caution">
    <text evidence="4">The sequence shown here is derived from an EMBL/GenBank/DDBJ whole genome shotgun (WGS) entry which is preliminary data.</text>
</comment>
<dbReference type="RefSeq" id="WP_150413286.1">
    <property type="nucleotide sequence ID" value="NZ_VYQF01000001.1"/>
</dbReference>
<dbReference type="InterPro" id="IPR012341">
    <property type="entry name" value="6hp_glycosidase-like_sf"/>
</dbReference>
<dbReference type="Gene3D" id="1.50.10.10">
    <property type="match status" value="1"/>
</dbReference>
<feature type="domain" description="Glycosyl hydrolase family 95 catalytic" evidence="3">
    <location>
        <begin position="318"/>
        <end position="720"/>
    </location>
</feature>
<keyword evidence="5" id="KW-1185">Reference proteome</keyword>
<reference evidence="4 5" key="1">
    <citation type="submission" date="2019-09" db="EMBL/GenBank/DDBJ databases">
        <title>Draft genome sequence of Ginsengibacter sp. BR5-29.</title>
        <authorList>
            <person name="Im W.-T."/>
        </authorList>
    </citation>
    <scope>NUCLEOTIDE SEQUENCE [LARGE SCALE GENOMIC DNA]</scope>
    <source>
        <strain evidence="4 5">BR5-29</strain>
    </source>
</reference>
<feature type="domain" description="Alpha fucosidase A-like C-terminal" evidence="2">
    <location>
        <begin position="722"/>
        <end position="788"/>
    </location>
</feature>
<organism evidence="4 5">
    <name type="scientific">Ginsengibacter hankyongi</name>
    <dbReference type="NCBI Taxonomy" id="2607284"/>
    <lineage>
        <taxon>Bacteria</taxon>
        <taxon>Pseudomonadati</taxon>
        <taxon>Bacteroidota</taxon>
        <taxon>Chitinophagia</taxon>
        <taxon>Chitinophagales</taxon>
        <taxon>Chitinophagaceae</taxon>
        <taxon>Ginsengibacter</taxon>
    </lineage>
</organism>
<dbReference type="Pfam" id="PF14498">
    <property type="entry name" value="Glyco_hyd_65N_2"/>
    <property type="match status" value="1"/>
</dbReference>
<dbReference type="PANTHER" id="PTHR31084">
    <property type="entry name" value="ALPHA-L-FUCOSIDASE 2"/>
    <property type="match status" value="1"/>
</dbReference>
<evidence type="ECO:0000259" key="2">
    <source>
        <dbReference type="Pfam" id="PF21307"/>
    </source>
</evidence>
<dbReference type="AlphaFoldDB" id="A0A5J5IM94"/>
<dbReference type="InterPro" id="IPR049053">
    <property type="entry name" value="AFCA-like_C"/>
</dbReference>
<evidence type="ECO:0000259" key="3">
    <source>
        <dbReference type="Pfam" id="PF22124"/>
    </source>
</evidence>
<accession>A0A5J5IM94</accession>
<evidence type="ECO:0000313" key="4">
    <source>
        <dbReference type="EMBL" id="KAA9041197.1"/>
    </source>
</evidence>
<name>A0A5J5IM94_9BACT</name>
<feature type="domain" description="Glycosyl hydrolase family 95 N-terminal" evidence="1">
    <location>
        <begin position="25"/>
        <end position="288"/>
    </location>
</feature>
<dbReference type="EMBL" id="VYQF01000001">
    <property type="protein sequence ID" value="KAA9041197.1"/>
    <property type="molecule type" value="Genomic_DNA"/>
</dbReference>
<dbReference type="InterPro" id="IPR027414">
    <property type="entry name" value="GH95_N_dom"/>
</dbReference>
<dbReference type="Pfam" id="PF22124">
    <property type="entry name" value="Glyco_hydro_95_cat"/>
    <property type="match status" value="1"/>
</dbReference>
<dbReference type="Pfam" id="PF21307">
    <property type="entry name" value="Glyco_hydro_95_C"/>
    <property type="match status" value="1"/>
</dbReference>